<feature type="compositionally biased region" description="Basic residues" evidence="1">
    <location>
        <begin position="84"/>
        <end position="93"/>
    </location>
</feature>
<proteinExistence type="predicted"/>
<feature type="compositionally biased region" description="Polar residues" evidence="1">
    <location>
        <begin position="150"/>
        <end position="173"/>
    </location>
</feature>
<dbReference type="Proteomes" id="UP001458880">
    <property type="component" value="Unassembled WGS sequence"/>
</dbReference>
<name>A0AAW1N0Z7_POPJA</name>
<sequence length="173" mass="18458">MTDASRIMAPLTDLLQAKTTLRAAVPRQRAGVPGSHLGHQAVPSLAGGSTVPASNGQQGPILARWIPVDNVQAYEMVPAATRVPVHRRTRARHGQPTPERPLQKPRAQHHASCSGRSGPLSTQVHQALAVDSYATTTAPTTASPYRRQLNPWSSTNTTMTAQQATPGTRKQVA</sequence>
<reference evidence="2 3" key="1">
    <citation type="journal article" date="2024" name="BMC Genomics">
        <title>De novo assembly and annotation of Popillia japonica's genome with initial clues to its potential as an invasive pest.</title>
        <authorList>
            <person name="Cucini C."/>
            <person name="Boschi S."/>
            <person name="Funari R."/>
            <person name="Cardaioli E."/>
            <person name="Iannotti N."/>
            <person name="Marturano G."/>
            <person name="Paoli F."/>
            <person name="Bruttini M."/>
            <person name="Carapelli A."/>
            <person name="Frati F."/>
            <person name="Nardi F."/>
        </authorList>
    </citation>
    <scope>NUCLEOTIDE SEQUENCE [LARGE SCALE GENOMIC DNA]</scope>
    <source>
        <strain evidence="2">DMR45628</strain>
    </source>
</reference>
<keyword evidence="3" id="KW-1185">Reference proteome</keyword>
<evidence type="ECO:0000313" key="2">
    <source>
        <dbReference type="EMBL" id="KAK9752273.1"/>
    </source>
</evidence>
<organism evidence="2 3">
    <name type="scientific">Popillia japonica</name>
    <name type="common">Japanese beetle</name>
    <dbReference type="NCBI Taxonomy" id="7064"/>
    <lineage>
        <taxon>Eukaryota</taxon>
        <taxon>Metazoa</taxon>
        <taxon>Ecdysozoa</taxon>
        <taxon>Arthropoda</taxon>
        <taxon>Hexapoda</taxon>
        <taxon>Insecta</taxon>
        <taxon>Pterygota</taxon>
        <taxon>Neoptera</taxon>
        <taxon>Endopterygota</taxon>
        <taxon>Coleoptera</taxon>
        <taxon>Polyphaga</taxon>
        <taxon>Scarabaeiformia</taxon>
        <taxon>Scarabaeidae</taxon>
        <taxon>Rutelinae</taxon>
        <taxon>Popillia</taxon>
    </lineage>
</organism>
<evidence type="ECO:0000313" key="3">
    <source>
        <dbReference type="Proteomes" id="UP001458880"/>
    </source>
</evidence>
<feature type="region of interest" description="Disordered" evidence="1">
    <location>
        <begin position="29"/>
        <end position="55"/>
    </location>
</feature>
<protein>
    <submittedName>
        <fullName evidence="2">Uncharacterized protein</fullName>
    </submittedName>
</protein>
<accession>A0AAW1N0Z7</accession>
<feature type="region of interest" description="Disordered" evidence="1">
    <location>
        <begin position="139"/>
        <end position="173"/>
    </location>
</feature>
<feature type="region of interest" description="Disordered" evidence="1">
    <location>
        <begin position="82"/>
        <end position="121"/>
    </location>
</feature>
<dbReference type="EMBL" id="JASPKY010000022">
    <property type="protein sequence ID" value="KAK9752273.1"/>
    <property type="molecule type" value="Genomic_DNA"/>
</dbReference>
<gene>
    <name evidence="2" type="ORF">QE152_g4365</name>
</gene>
<comment type="caution">
    <text evidence="2">The sequence shown here is derived from an EMBL/GenBank/DDBJ whole genome shotgun (WGS) entry which is preliminary data.</text>
</comment>
<evidence type="ECO:0000256" key="1">
    <source>
        <dbReference type="SAM" id="MobiDB-lite"/>
    </source>
</evidence>
<dbReference type="AlphaFoldDB" id="A0AAW1N0Z7"/>